<evidence type="ECO:0000259" key="6">
    <source>
        <dbReference type="Pfam" id="PF13458"/>
    </source>
</evidence>
<dbReference type="PANTHER" id="PTHR47151">
    <property type="entry name" value="LEU/ILE/VAL-BINDING ABC TRANSPORTER SUBUNIT"/>
    <property type="match status" value="1"/>
</dbReference>
<evidence type="ECO:0000313" key="10">
    <source>
        <dbReference type="Proteomes" id="UP001595190"/>
    </source>
</evidence>
<reference evidence="8 10" key="2">
    <citation type="submission" date="2024-09" db="EMBL/GenBank/DDBJ databases">
        <title>Description of Labrys sedimenti sp. nov., isolated from a diclofenac-degrading enrichment culture, and genome-based reclassification of Labrys portucalensis as a later heterotypic synonym of Labrys neptuniae.</title>
        <authorList>
            <person name="Tancsics A."/>
            <person name="Csepanyi A."/>
        </authorList>
    </citation>
    <scope>NUCLEOTIDE SEQUENCE [LARGE SCALE GENOMIC DNA]</scope>
    <source>
        <strain evidence="8 10">LMG 23412</strain>
    </source>
</reference>
<keyword evidence="2" id="KW-0813">Transport</keyword>
<evidence type="ECO:0000313" key="9">
    <source>
        <dbReference type="Proteomes" id="UP001555786"/>
    </source>
</evidence>
<keyword evidence="3 5" id="KW-0732">Signal</keyword>
<dbReference type="Gene3D" id="3.40.50.2300">
    <property type="match status" value="2"/>
</dbReference>
<feature type="chain" id="PRO_5045033121" evidence="5">
    <location>
        <begin position="24"/>
        <end position="373"/>
    </location>
</feature>
<protein>
    <submittedName>
        <fullName evidence="8">Branched-chain amino acid ABC transporter substrate-binding protein</fullName>
    </submittedName>
</protein>
<reference evidence="7 9" key="1">
    <citation type="submission" date="2024-07" db="EMBL/GenBank/DDBJ databases">
        <title>Description of Labrys sedimenti sp. nov., isolated from a diclofenac-degrading enrichment culture.</title>
        <authorList>
            <person name="Tancsics A."/>
            <person name="Csepanyi A."/>
        </authorList>
    </citation>
    <scope>NUCLEOTIDE SEQUENCE [LARGE SCALE GENOMIC DNA]</scope>
    <source>
        <strain evidence="7 9">LMG 23578</strain>
    </source>
</reference>
<evidence type="ECO:0000256" key="5">
    <source>
        <dbReference type="SAM" id="SignalP"/>
    </source>
</evidence>
<gene>
    <name evidence="7" type="ORF">ABXS05_32090</name>
    <name evidence="8" type="ORF">ACETRX_07335</name>
</gene>
<accession>A0ABV6ZB44</accession>
<dbReference type="EMBL" id="JBFNQD010000023">
    <property type="protein sequence ID" value="MEW9310222.1"/>
    <property type="molecule type" value="Genomic_DNA"/>
</dbReference>
<feature type="domain" description="Leucine-binding protein" evidence="6">
    <location>
        <begin position="24"/>
        <end position="361"/>
    </location>
</feature>
<sequence length="373" mass="38943">MNKLSLAGAVLAAGLALGSSAQAQIKLGVGGPMTGPAASYGLQAKAGADMAVKDINAKGGVLGQKIEISVGDDQADPKQSVSVANKFVGDGITWVVGHVTSGGAIAASDVYADNNIINVTPSASSEKLTDRGLWNTFRTCGRDDQQSKVWADYVLAHFKDKKIAIAHDKQTYGEGLAKGAKKYLNDAGVKEVLYEGVNAGEKDYSGLVTKLKSSGADVLLWGGYYTEGALILKQLRDQGGKTIMMGADGLNSPEFATIGGDAVVGTLMTFAPKIEDYPANADLAKRFREGGTDPAGFTLLAYAGVQVLAQAAEEAKSADPQKIAEVMHSGKKFQTVIGEISYDKKGDLAQPAYAIYTWKKAADGKIAAEQNPS</sequence>
<dbReference type="PRINTS" id="PR00337">
    <property type="entry name" value="LEUILEVALBP"/>
</dbReference>
<dbReference type="InterPro" id="IPR000709">
    <property type="entry name" value="Leu_Ile_Val-bd"/>
</dbReference>
<comment type="caution">
    <text evidence="8">The sequence shown here is derived from an EMBL/GenBank/DDBJ whole genome shotgun (WGS) entry which is preliminary data.</text>
</comment>
<dbReference type="CDD" id="cd06342">
    <property type="entry name" value="PBP1_ABC_LIVBP-like"/>
    <property type="match status" value="1"/>
</dbReference>
<evidence type="ECO:0000256" key="3">
    <source>
        <dbReference type="ARBA" id="ARBA00022729"/>
    </source>
</evidence>
<evidence type="ECO:0000256" key="2">
    <source>
        <dbReference type="ARBA" id="ARBA00022448"/>
    </source>
</evidence>
<keyword evidence="4" id="KW-0029">Amino-acid transport</keyword>
<dbReference type="Proteomes" id="UP001595190">
    <property type="component" value="Unassembled WGS sequence"/>
</dbReference>
<keyword evidence="9" id="KW-1185">Reference proteome</keyword>
<dbReference type="InterPro" id="IPR028081">
    <property type="entry name" value="Leu-bd"/>
</dbReference>
<feature type="signal peptide" evidence="5">
    <location>
        <begin position="1"/>
        <end position="23"/>
    </location>
</feature>
<dbReference type="Proteomes" id="UP001555786">
    <property type="component" value="Unassembled WGS sequence"/>
</dbReference>
<dbReference type="SUPFAM" id="SSF53822">
    <property type="entry name" value="Periplasmic binding protein-like I"/>
    <property type="match status" value="1"/>
</dbReference>
<evidence type="ECO:0000256" key="4">
    <source>
        <dbReference type="ARBA" id="ARBA00022970"/>
    </source>
</evidence>
<comment type="similarity">
    <text evidence="1">Belongs to the leucine-binding protein family.</text>
</comment>
<dbReference type="InterPro" id="IPR028082">
    <property type="entry name" value="Peripla_BP_I"/>
</dbReference>
<evidence type="ECO:0000313" key="7">
    <source>
        <dbReference type="EMBL" id="MEW9310222.1"/>
    </source>
</evidence>
<evidence type="ECO:0000256" key="1">
    <source>
        <dbReference type="ARBA" id="ARBA00010062"/>
    </source>
</evidence>
<proteinExistence type="inferred from homology"/>
<organism evidence="8 10">
    <name type="scientific">Labrys neptuniae</name>
    <dbReference type="NCBI Taxonomy" id="376174"/>
    <lineage>
        <taxon>Bacteria</taxon>
        <taxon>Pseudomonadati</taxon>
        <taxon>Pseudomonadota</taxon>
        <taxon>Alphaproteobacteria</taxon>
        <taxon>Hyphomicrobiales</taxon>
        <taxon>Xanthobacteraceae</taxon>
        <taxon>Labrys</taxon>
    </lineage>
</organism>
<dbReference type="EMBL" id="JBHGPK010000002">
    <property type="protein sequence ID" value="MFC2249421.1"/>
    <property type="molecule type" value="Genomic_DNA"/>
</dbReference>
<dbReference type="Pfam" id="PF13458">
    <property type="entry name" value="Peripla_BP_6"/>
    <property type="match status" value="1"/>
</dbReference>
<dbReference type="RefSeq" id="WP_311938794.1">
    <property type="nucleotide sequence ID" value="NZ_JAVSCS010000020.1"/>
</dbReference>
<name>A0ABV6ZB44_9HYPH</name>
<evidence type="ECO:0000313" key="8">
    <source>
        <dbReference type="EMBL" id="MFC2249421.1"/>
    </source>
</evidence>
<dbReference type="PANTHER" id="PTHR47151:SF2">
    <property type="entry name" value="AMINO ACID BINDING PROTEIN"/>
    <property type="match status" value="1"/>
</dbReference>